<feature type="transmembrane region" description="Helical" evidence="7">
    <location>
        <begin position="202"/>
        <end position="225"/>
    </location>
</feature>
<dbReference type="Pfam" id="PF01529">
    <property type="entry name" value="DHHC"/>
    <property type="match status" value="1"/>
</dbReference>
<dbReference type="AlphaFoldDB" id="A0A078B0P8"/>
<keyword evidence="2 7" id="KW-0808">Transferase</keyword>
<keyword evidence="4 7" id="KW-1133">Transmembrane helix</keyword>
<feature type="transmembrane region" description="Helical" evidence="7">
    <location>
        <begin position="20"/>
        <end position="45"/>
    </location>
</feature>
<evidence type="ECO:0000256" key="1">
    <source>
        <dbReference type="ARBA" id="ARBA00004141"/>
    </source>
</evidence>
<protein>
    <recommendedName>
        <fullName evidence="7">Palmitoyltransferase</fullName>
        <ecNumber evidence="7">2.3.1.225</ecNumber>
    </recommendedName>
</protein>
<keyword evidence="5 7" id="KW-0472">Membrane</keyword>
<keyword evidence="6 7" id="KW-0012">Acyltransferase</keyword>
<evidence type="ECO:0000256" key="2">
    <source>
        <dbReference type="ARBA" id="ARBA00022679"/>
    </source>
</evidence>
<feature type="transmembrane region" description="Helical" evidence="7">
    <location>
        <begin position="52"/>
        <end position="74"/>
    </location>
</feature>
<feature type="transmembrane region" description="Helical" evidence="7">
    <location>
        <begin position="237"/>
        <end position="260"/>
    </location>
</feature>
<dbReference type="InParanoid" id="A0A078B0P8"/>
<feature type="compositionally biased region" description="Polar residues" evidence="8">
    <location>
        <begin position="346"/>
        <end position="365"/>
    </location>
</feature>
<feature type="region of interest" description="Disordered" evidence="8">
    <location>
        <begin position="340"/>
        <end position="365"/>
    </location>
</feature>
<proteinExistence type="inferred from homology"/>
<dbReference type="EMBL" id="CCKQ01015117">
    <property type="protein sequence ID" value="CDW86927.1"/>
    <property type="molecule type" value="Genomic_DNA"/>
</dbReference>
<comment type="subcellular location">
    <subcellularLocation>
        <location evidence="1">Membrane</location>
        <topology evidence="1">Multi-pass membrane protein</topology>
    </subcellularLocation>
</comment>
<evidence type="ECO:0000256" key="3">
    <source>
        <dbReference type="ARBA" id="ARBA00022692"/>
    </source>
</evidence>
<reference evidence="10 11" key="1">
    <citation type="submission" date="2014-06" db="EMBL/GenBank/DDBJ databases">
        <authorList>
            <person name="Swart Estienne"/>
        </authorList>
    </citation>
    <scope>NUCLEOTIDE SEQUENCE [LARGE SCALE GENOMIC DNA]</scope>
    <source>
        <strain evidence="10 11">130c</strain>
    </source>
</reference>
<gene>
    <name evidence="10" type="primary">Contig5399.g5777</name>
    <name evidence="10" type="ORF">STYLEM_16027</name>
</gene>
<organism evidence="10 11">
    <name type="scientific">Stylonychia lemnae</name>
    <name type="common">Ciliate</name>
    <dbReference type="NCBI Taxonomy" id="5949"/>
    <lineage>
        <taxon>Eukaryota</taxon>
        <taxon>Sar</taxon>
        <taxon>Alveolata</taxon>
        <taxon>Ciliophora</taxon>
        <taxon>Intramacronucleata</taxon>
        <taxon>Spirotrichea</taxon>
        <taxon>Stichotrichia</taxon>
        <taxon>Sporadotrichida</taxon>
        <taxon>Oxytrichidae</taxon>
        <taxon>Stylonychinae</taxon>
        <taxon>Stylonychia</taxon>
    </lineage>
</organism>
<keyword evidence="11" id="KW-1185">Reference proteome</keyword>
<evidence type="ECO:0000256" key="6">
    <source>
        <dbReference type="ARBA" id="ARBA00023315"/>
    </source>
</evidence>
<dbReference type="InterPro" id="IPR039859">
    <property type="entry name" value="PFA4/ZDH16/20/ERF2-like"/>
</dbReference>
<dbReference type="Proteomes" id="UP000039865">
    <property type="component" value="Unassembled WGS sequence"/>
</dbReference>
<evidence type="ECO:0000256" key="4">
    <source>
        <dbReference type="ARBA" id="ARBA00022989"/>
    </source>
</evidence>
<name>A0A078B0P8_STYLE</name>
<dbReference type="GO" id="GO:0019706">
    <property type="term" value="F:protein-cysteine S-palmitoyltransferase activity"/>
    <property type="evidence" value="ECO:0007669"/>
    <property type="project" value="UniProtKB-EC"/>
</dbReference>
<dbReference type="PANTHER" id="PTHR12246">
    <property type="entry name" value="PALMITOYLTRANSFERASE ZDHHC16"/>
    <property type="match status" value="1"/>
</dbReference>
<evidence type="ECO:0000256" key="7">
    <source>
        <dbReference type="RuleBase" id="RU079119"/>
    </source>
</evidence>
<dbReference type="InterPro" id="IPR001594">
    <property type="entry name" value="Palmitoyltrfase_DHHC"/>
</dbReference>
<keyword evidence="3 7" id="KW-0812">Transmembrane</keyword>
<evidence type="ECO:0000256" key="5">
    <source>
        <dbReference type="ARBA" id="ARBA00023136"/>
    </source>
</evidence>
<evidence type="ECO:0000313" key="10">
    <source>
        <dbReference type="EMBL" id="CDW86927.1"/>
    </source>
</evidence>
<sequence length="378" mass="43630">MSSLLERIAEFAAGPIAGGPLFVLGFYGLLGLHVHAYFTVVVLVLKKRLGVVFGLIWVAMGLILVYNIAFNHFFATFIKPGSPQDLKVKILSLNYQKIEQMRKEKKKREARKGLKTVEKDGKIKYVEDDRFEGISKEVKKLLKYRNKTISQLEQSWTKKCTTCDFVKPLRAHHCSVCNRCVFLMDHHCPWVNNCLGLENYRYFLLFILYLMVGVIYNMITIVAIWNHHIYRQNQSMMSFVVILDFALTLVLFGFNAWNWFLALTGYSTIEFWGSSQKRGIEKYDYNFKSIRDNLYKTFGTYSIIAILSPSLRNIPFSGVEWSYQMRDLGYNDKGERAIRDDEEGQELSTINSSGNNQDVTSNKVTDSTLDALEDEIQI</sequence>
<dbReference type="OrthoDB" id="298128at2759"/>
<feature type="domain" description="Palmitoyltransferase DHHC" evidence="9">
    <location>
        <begin position="157"/>
        <end position="272"/>
    </location>
</feature>
<evidence type="ECO:0000259" key="9">
    <source>
        <dbReference type="Pfam" id="PF01529"/>
    </source>
</evidence>
<evidence type="ECO:0000256" key="8">
    <source>
        <dbReference type="SAM" id="MobiDB-lite"/>
    </source>
</evidence>
<accession>A0A078B0P8</accession>
<comment type="domain">
    <text evidence="7">The DHHC domain is required for palmitoyltransferase activity.</text>
</comment>
<comment type="similarity">
    <text evidence="7">Belongs to the DHHC palmitoyltransferase family.</text>
</comment>
<evidence type="ECO:0000313" key="11">
    <source>
        <dbReference type="Proteomes" id="UP000039865"/>
    </source>
</evidence>
<comment type="catalytic activity">
    <reaction evidence="7">
        <text>L-cysteinyl-[protein] + hexadecanoyl-CoA = S-hexadecanoyl-L-cysteinyl-[protein] + CoA</text>
        <dbReference type="Rhea" id="RHEA:36683"/>
        <dbReference type="Rhea" id="RHEA-COMP:10131"/>
        <dbReference type="Rhea" id="RHEA-COMP:11032"/>
        <dbReference type="ChEBI" id="CHEBI:29950"/>
        <dbReference type="ChEBI" id="CHEBI:57287"/>
        <dbReference type="ChEBI" id="CHEBI:57379"/>
        <dbReference type="ChEBI" id="CHEBI:74151"/>
        <dbReference type="EC" id="2.3.1.225"/>
    </reaction>
</comment>
<dbReference type="GO" id="GO:0016020">
    <property type="term" value="C:membrane"/>
    <property type="evidence" value="ECO:0007669"/>
    <property type="project" value="UniProtKB-SubCell"/>
</dbReference>
<dbReference type="EC" id="2.3.1.225" evidence="7"/>
<dbReference type="PROSITE" id="PS50216">
    <property type="entry name" value="DHHC"/>
    <property type="match status" value="1"/>
</dbReference>